<evidence type="ECO:0000256" key="3">
    <source>
        <dbReference type="ARBA" id="ARBA00022837"/>
    </source>
</evidence>
<feature type="domain" description="Dystroglycan-type cadherin-like" evidence="5">
    <location>
        <begin position="1040"/>
        <end position="1133"/>
    </location>
</feature>
<dbReference type="InterPro" id="IPR005135">
    <property type="entry name" value="Endo/exonuclease/phosphatase"/>
</dbReference>
<dbReference type="Pfam" id="PF05345">
    <property type="entry name" value="He_PIG"/>
    <property type="match status" value="4"/>
</dbReference>
<evidence type="ECO:0000313" key="7">
    <source>
        <dbReference type="Proteomes" id="UP000290407"/>
    </source>
</evidence>
<dbReference type="InterPro" id="IPR036691">
    <property type="entry name" value="Endo/exonu/phosph_ase_sf"/>
</dbReference>
<evidence type="ECO:0000259" key="4">
    <source>
        <dbReference type="SMART" id="SM00237"/>
    </source>
</evidence>
<keyword evidence="7" id="KW-1185">Reference proteome</keyword>
<dbReference type="EMBL" id="SBLB01000001">
    <property type="protein sequence ID" value="RYC71181.1"/>
    <property type="molecule type" value="Genomic_DNA"/>
</dbReference>
<evidence type="ECO:0000259" key="5">
    <source>
        <dbReference type="SMART" id="SM00736"/>
    </source>
</evidence>
<dbReference type="InterPro" id="IPR015919">
    <property type="entry name" value="Cadherin-like_sf"/>
</dbReference>
<dbReference type="Gene3D" id="3.60.10.10">
    <property type="entry name" value="Endonuclease/exonuclease/phosphatase"/>
    <property type="match status" value="1"/>
</dbReference>
<dbReference type="SMART" id="SM00237">
    <property type="entry name" value="Calx_beta"/>
    <property type="match status" value="1"/>
</dbReference>
<dbReference type="GO" id="GO:0016020">
    <property type="term" value="C:membrane"/>
    <property type="evidence" value="ECO:0007669"/>
    <property type="project" value="InterPro"/>
</dbReference>
<dbReference type="GO" id="GO:0003824">
    <property type="term" value="F:catalytic activity"/>
    <property type="evidence" value="ECO:0007669"/>
    <property type="project" value="InterPro"/>
</dbReference>
<dbReference type="Gene3D" id="2.60.40.2030">
    <property type="match status" value="1"/>
</dbReference>
<dbReference type="CDD" id="cd04486">
    <property type="entry name" value="YhcR_OBF_like"/>
    <property type="match status" value="1"/>
</dbReference>
<dbReference type="RefSeq" id="WP_129599886.1">
    <property type="nucleotide sequence ID" value="NZ_SBLB01000001.1"/>
</dbReference>
<dbReference type="Pfam" id="PF03160">
    <property type="entry name" value="Calx-beta"/>
    <property type="match status" value="1"/>
</dbReference>
<keyword evidence="1" id="KW-0732">Signal</keyword>
<dbReference type="SUPFAM" id="SSF141072">
    <property type="entry name" value="CalX-like"/>
    <property type="match status" value="1"/>
</dbReference>
<feature type="domain" description="Dystroglycan-type cadherin-like" evidence="5">
    <location>
        <begin position="1140"/>
        <end position="1229"/>
    </location>
</feature>
<dbReference type="Gene3D" id="2.60.40.10">
    <property type="entry name" value="Immunoglobulins"/>
    <property type="match status" value="4"/>
</dbReference>
<proteinExistence type="predicted"/>
<feature type="domain" description="Dystroglycan-type cadherin-like" evidence="5">
    <location>
        <begin position="1231"/>
        <end position="1320"/>
    </location>
</feature>
<reference evidence="6 7" key="1">
    <citation type="submission" date="2019-01" db="EMBL/GenBank/DDBJ databases">
        <title>Spirosoma flava sp. nov., a propanil-degrading bacterium isolated from herbicide-contaminated soil.</title>
        <authorList>
            <person name="Zhang L."/>
            <person name="Jiang J.-D."/>
        </authorList>
    </citation>
    <scope>NUCLEOTIDE SEQUENCE [LARGE SCALE GENOMIC DNA]</scope>
    <source>
        <strain evidence="6 7">TY50</strain>
    </source>
</reference>
<evidence type="ECO:0000313" key="6">
    <source>
        <dbReference type="EMBL" id="RYC71181.1"/>
    </source>
</evidence>
<dbReference type="GO" id="GO:0007154">
    <property type="term" value="P:cell communication"/>
    <property type="evidence" value="ECO:0007669"/>
    <property type="project" value="InterPro"/>
</dbReference>
<accession>A0A4Q2UTD2</accession>
<feature type="domain" description="Calx-beta" evidence="4">
    <location>
        <begin position="240"/>
        <end position="337"/>
    </location>
</feature>
<dbReference type="PANTHER" id="PTHR42834">
    <property type="entry name" value="ENDONUCLEASE/EXONUCLEASE/PHOSPHATASE FAMILY PROTEIN (AFU_ORTHOLOGUE AFUA_3G09210)"/>
    <property type="match status" value="1"/>
</dbReference>
<dbReference type="SMART" id="SM00736">
    <property type="entry name" value="CADG"/>
    <property type="match status" value="4"/>
</dbReference>
<dbReference type="InterPro" id="IPR038081">
    <property type="entry name" value="CalX-like_sf"/>
</dbReference>
<dbReference type="Proteomes" id="UP000290407">
    <property type="component" value="Unassembled WGS sequence"/>
</dbReference>
<organism evidence="6 7">
    <name type="scientific">Spirosoma sordidisoli</name>
    <dbReference type="NCBI Taxonomy" id="2502893"/>
    <lineage>
        <taxon>Bacteria</taxon>
        <taxon>Pseudomonadati</taxon>
        <taxon>Bacteroidota</taxon>
        <taxon>Cytophagia</taxon>
        <taxon>Cytophagales</taxon>
        <taxon>Cytophagaceae</taxon>
        <taxon>Spirosoma</taxon>
    </lineage>
</organism>
<dbReference type="SUPFAM" id="SSF56219">
    <property type="entry name" value="DNase I-like"/>
    <property type="match status" value="1"/>
</dbReference>
<dbReference type="GO" id="GO:0005509">
    <property type="term" value="F:calcium ion binding"/>
    <property type="evidence" value="ECO:0007669"/>
    <property type="project" value="InterPro"/>
</dbReference>
<sequence length="1504" mass="155277">MYKIYKLLSSTMVGGLFVLALLRPADSRAQVSLSAGNLTYTQNFNGLATSGTTNADLPAGFLLQESGGGGRDNEQYAADAGTGNTGDTYSYGSTGNVDRALGALASGTLQSVFGVVFSNNTGTAITSLNITYTGEQWRVGGGNPPAGPQRLTFAYIVGPSPTLSSTGTPVDALDFISPISGVAASALDGNLAANRTTLTQTITFATPVEAGQQILLRWTDANDTGNDHGLAIDDLTVTASTGGGVALPTVTLAAIDASAAEAGSDPGTFRFSRTGATTDPLTVTYTVGGTAINGTDYTPTLSGTITIAAGAASADITITPVDDSDSEGAETAALTLASSTSYAVGASPDNLATVVITDNESAPVTRIRTIQGTSHRSPLFGQTVTNVTGIVTARASNGFYMQDPEPDADDRTSEGIFVFTGSGTAPASTILVGDGVQVSGVVGEFGTGTNLTITQITSPTVTELSEGQTLPAATIVGAGGRAIPTTIIEDDNFSSFDPATDGIDFYESLEGMRVQINNPVAASPTVTSGAAQGEVWVLADNGANVTGRSARGGIVISAADFNPERIQIDDNLLNPPNNSFVTPVVNTGALFNTITGIVNYAAGNYEVLATSLPVVVSNPLTKEVTDLTGTTGQLTFGTFNVENLDPGDATFSAIAGRIVTNLRSPDILLLEEIQDNSGPTNNGVVDASTTFGLLINAITTAGGPTYEYRQINPVNNQDGGEPGGNIRVGFLFNPARVTFVDRPGGTSTSATTVNNVGGKPQLSFSPGRVEPTNPAFDGGGANSASRKPLAGEFLFNGQTVFVIGNHLVSKGGDNPLFGNVQPPVLSSETQRNQQATVIRDFVQAILAVDASANVIVAGDLNDFEFASPLNILKAAPLTALIETLPANERYTYNFEGNAQAIDHILVSNNLTGNRLDRMDVVHINSEFNDQDSDHDPSVARFNLAPVATPLTLTMPLYNCQTGGITFRTSGGDGTPIEFFGLGITPTWTTNPNGTIDAEKRSDPNSGTTILLRARQSGAEVTYEFDFGAYCRTQGANLPPAVNLTLPAQTGTVGQFFSYKLPDGTFSDPESQPLTLSAAGLPAGLSQTPPDLRLISGIPTQAGSFTATITATDPQNGANSLTLVFTIQSAAGPTPGNGALAVNKPIPNQAALVGQSFSFTIPADAFSGSVASVDVSDLPRGLMYTSSTRTISGVVSQPDQRYINVTASDGQGNTVRSGFLLTFSTGAQGSLAVAQTIPDQTGTVGQFFRFAIPAGTFSGPVTAIDVSDLPRGLFYYSDTRLFDGTVSQPDQRYITVTAVDGQGNQVQTTFLLTFTSPNQGSNSGSLAVAQSIPNQTGTVGQPFSFAIPAGTFSGPVAGIDVSDLPRGLMYLNQTIMGTVSQPDQRVITVTAIDGAGQSVRTSFTLTFTNPNGRLAAAAEPGTTLTATLLPNPVGEEFTVRISGAMGKTVGIVLTDLAGNALVDSSVPVTTADQLERVRLGSRPAGLYLLRLSAGQQTVVLKVVKQ</sequence>
<dbReference type="InterPro" id="IPR006644">
    <property type="entry name" value="Cadg"/>
</dbReference>
<dbReference type="PANTHER" id="PTHR42834:SF1">
    <property type="entry name" value="ENDONUCLEASE_EXONUCLEASE_PHOSPHATASE FAMILY PROTEIN (AFU_ORTHOLOGUE AFUA_3G09210)"/>
    <property type="match status" value="1"/>
</dbReference>
<keyword evidence="2" id="KW-0677">Repeat</keyword>
<dbReference type="NCBIfam" id="TIGR04183">
    <property type="entry name" value="Por_Secre_tail"/>
    <property type="match status" value="1"/>
</dbReference>
<dbReference type="Pfam" id="PF03372">
    <property type="entry name" value="Exo_endo_phos"/>
    <property type="match status" value="1"/>
</dbReference>
<dbReference type="SUPFAM" id="SSF49313">
    <property type="entry name" value="Cadherin-like"/>
    <property type="match status" value="4"/>
</dbReference>
<feature type="domain" description="Dystroglycan-type cadherin-like" evidence="5">
    <location>
        <begin position="1326"/>
        <end position="1413"/>
    </location>
</feature>
<evidence type="ECO:0000256" key="1">
    <source>
        <dbReference type="ARBA" id="ARBA00022729"/>
    </source>
</evidence>
<dbReference type="InterPro" id="IPR013783">
    <property type="entry name" value="Ig-like_fold"/>
</dbReference>
<dbReference type="InterPro" id="IPR003644">
    <property type="entry name" value="Calx_beta"/>
</dbReference>
<evidence type="ECO:0000256" key="2">
    <source>
        <dbReference type="ARBA" id="ARBA00022737"/>
    </source>
</evidence>
<comment type="caution">
    <text evidence="6">The sequence shown here is derived from an EMBL/GenBank/DDBJ whole genome shotgun (WGS) entry which is preliminary data.</text>
</comment>
<dbReference type="InterPro" id="IPR026444">
    <property type="entry name" value="Secre_tail"/>
</dbReference>
<protein>
    <submittedName>
        <fullName evidence="6">T9SS type A sorting domain-containing protein</fullName>
    </submittedName>
</protein>
<gene>
    <name evidence="6" type="ORF">EQG79_03275</name>
</gene>
<keyword evidence="3" id="KW-0106">Calcium</keyword>
<name>A0A4Q2UTD2_9BACT</name>